<evidence type="ECO:0000313" key="1">
    <source>
        <dbReference type="EMBL" id="KAJ6979595.1"/>
    </source>
</evidence>
<dbReference type="PANTHER" id="PTHR16219:SF1">
    <property type="entry name" value="HAUS AUGMIN-LIKE COMPLEX SUBUNIT 4"/>
    <property type="match status" value="1"/>
</dbReference>
<gene>
    <name evidence="1" type="ORF">NC653_027675</name>
</gene>
<dbReference type="Proteomes" id="UP001164929">
    <property type="component" value="Chromosome 11"/>
</dbReference>
<comment type="caution">
    <text evidence="1">The sequence shown here is derived from an EMBL/GenBank/DDBJ whole genome shotgun (WGS) entry which is preliminary data.</text>
</comment>
<dbReference type="InterPro" id="IPR029327">
    <property type="entry name" value="HAUS4"/>
</dbReference>
<dbReference type="GO" id="GO:0051225">
    <property type="term" value="P:spindle assembly"/>
    <property type="evidence" value="ECO:0007669"/>
    <property type="project" value="InterPro"/>
</dbReference>
<evidence type="ECO:0008006" key="3">
    <source>
        <dbReference type="Google" id="ProtNLM"/>
    </source>
</evidence>
<sequence>MVKGGGVQNPGLAADVSQVIDQLERHCLAPDGSLVSKSAFSDLQLAREEMSRERLRYLEALAIYCEAIAMVEEYQQQGVTMANLGGIRDVQGSNSSPQVYETLEHRLVVAEAAQKLRLPLISKDGEIHEEEIEKWTVMSRSSLDSTSTSVTISSTSNSINYTNSSANSTASAANNAAFLTNNDSTEPGVGGVPNRFLGITPAYLWQTHLQQMPFMMDIAEYQMSLSCEVEARLKAKCIKLADAFVDDIDSMPVNQNSSARLPERVKLIIEEIEKEEAALREDLYSADRKFAEYYNVLEQILGVLIKLVKDLKLQHQHKYDELQKTWLCKRCETMSAKLRVLEHVLLLETYTQESIPALHKIRKYLVEATEEASIAYNKAVTRLREYQGVDPHFDTIARQYHDIVKKLENMQWTIHQVEMDLKRLPDHPRA</sequence>
<organism evidence="1 2">
    <name type="scientific">Populus alba x Populus x berolinensis</name>
    <dbReference type="NCBI Taxonomy" id="444605"/>
    <lineage>
        <taxon>Eukaryota</taxon>
        <taxon>Viridiplantae</taxon>
        <taxon>Streptophyta</taxon>
        <taxon>Embryophyta</taxon>
        <taxon>Tracheophyta</taxon>
        <taxon>Spermatophyta</taxon>
        <taxon>Magnoliopsida</taxon>
        <taxon>eudicotyledons</taxon>
        <taxon>Gunneridae</taxon>
        <taxon>Pentapetalae</taxon>
        <taxon>rosids</taxon>
        <taxon>fabids</taxon>
        <taxon>Malpighiales</taxon>
        <taxon>Salicaceae</taxon>
        <taxon>Saliceae</taxon>
        <taxon>Populus</taxon>
    </lineage>
</organism>
<protein>
    <recommendedName>
        <fullName evidence="3">AUGMIN subunit 4</fullName>
    </recommendedName>
</protein>
<dbReference type="EMBL" id="JAQIZT010000011">
    <property type="protein sequence ID" value="KAJ6979595.1"/>
    <property type="molecule type" value="Genomic_DNA"/>
</dbReference>
<proteinExistence type="predicted"/>
<keyword evidence="2" id="KW-1185">Reference proteome</keyword>
<dbReference type="GO" id="GO:0070652">
    <property type="term" value="C:HAUS complex"/>
    <property type="evidence" value="ECO:0007669"/>
    <property type="project" value="InterPro"/>
</dbReference>
<dbReference type="AlphaFoldDB" id="A0AAD6Q6G5"/>
<name>A0AAD6Q6G5_9ROSI</name>
<dbReference type="Pfam" id="PF14735">
    <property type="entry name" value="HAUS4"/>
    <property type="match status" value="1"/>
</dbReference>
<accession>A0AAD6Q6G5</accession>
<reference evidence="1" key="1">
    <citation type="journal article" date="2023" name="Mol. Ecol. Resour.">
        <title>Chromosome-level genome assembly of a triploid poplar Populus alba 'Berolinensis'.</title>
        <authorList>
            <person name="Chen S."/>
            <person name="Yu Y."/>
            <person name="Wang X."/>
            <person name="Wang S."/>
            <person name="Zhang T."/>
            <person name="Zhou Y."/>
            <person name="He R."/>
            <person name="Meng N."/>
            <person name="Wang Y."/>
            <person name="Liu W."/>
            <person name="Liu Z."/>
            <person name="Liu J."/>
            <person name="Guo Q."/>
            <person name="Huang H."/>
            <person name="Sederoff R.R."/>
            <person name="Wang G."/>
            <person name="Qu G."/>
            <person name="Chen S."/>
        </authorList>
    </citation>
    <scope>NUCLEOTIDE SEQUENCE</scope>
    <source>
        <strain evidence="1">SC-2020</strain>
    </source>
</reference>
<dbReference type="PANTHER" id="PTHR16219">
    <property type="entry name" value="AUGMIN SUBUNIT 4 FAMILY MEMBER"/>
    <property type="match status" value="1"/>
</dbReference>
<evidence type="ECO:0000313" key="2">
    <source>
        <dbReference type="Proteomes" id="UP001164929"/>
    </source>
</evidence>
<dbReference type="GO" id="GO:0051011">
    <property type="term" value="F:microtubule minus-end binding"/>
    <property type="evidence" value="ECO:0007669"/>
    <property type="project" value="TreeGrafter"/>
</dbReference>